<organism evidence="3 4">
    <name type="scientific">Naegleria lovaniensis</name>
    <name type="common">Amoeba</name>
    <dbReference type="NCBI Taxonomy" id="51637"/>
    <lineage>
        <taxon>Eukaryota</taxon>
        <taxon>Discoba</taxon>
        <taxon>Heterolobosea</taxon>
        <taxon>Tetramitia</taxon>
        <taxon>Eutetramitia</taxon>
        <taxon>Vahlkampfiidae</taxon>
        <taxon>Naegleria</taxon>
    </lineage>
</organism>
<keyword evidence="2" id="KW-1133">Transmembrane helix</keyword>
<feature type="compositionally biased region" description="Low complexity" evidence="1">
    <location>
        <begin position="138"/>
        <end position="149"/>
    </location>
</feature>
<feature type="region of interest" description="Disordered" evidence="1">
    <location>
        <begin position="91"/>
        <end position="113"/>
    </location>
</feature>
<dbReference type="InterPro" id="IPR029044">
    <property type="entry name" value="Nucleotide-diphossugar_trans"/>
</dbReference>
<feature type="compositionally biased region" description="Basic and acidic residues" evidence="1">
    <location>
        <begin position="153"/>
        <end position="176"/>
    </location>
</feature>
<dbReference type="PANTHER" id="PTHR11183">
    <property type="entry name" value="GLYCOGENIN SUBFAMILY MEMBER"/>
    <property type="match status" value="1"/>
</dbReference>
<dbReference type="GeneID" id="68106636"/>
<feature type="transmembrane region" description="Helical" evidence="2">
    <location>
        <begin position="771"/>
        <end position="798"/>
    </location>
</feature>
<feature type="transmembrane region" description="Helical" evidence="2">
    <location>
        <begin position="627"/>
        <end position="647"/>
    </location>
</feature>
<evidence type="ECO:0000256" key="2">
    <source>
        <dbReference type="SAM" id="Phobius"/>
    </source>
</evidence>
<keyword evidence="2" id="KW-0472">Membrane</keyword>
<evidence type="ECO:0000313" key="3">
    <source>
        <dbReference type="EMBL" id="KAG2389623.1"/>
    </source>
</evidence>
<sequence>MSSSCPQYLSLTTTRTVNFKNAVDATTSRTGNQGYAGSSIDLAHHPRAMSATHHRSLSPRSDPLRLVMNDEEDFASLSVSGNDEKETTATELFSNGGSSTISSTASPSLSPKRNVFSSHMSVEIVPKKERIAPILNRNESFNGSSSGSSENDDPLKNSRFHNGERTSSEESMDRHGESCCEIFEDDDDHYESKLLGTTTTYSNTSSFQTPPSLSTFVSNSREVYKRIMRPDMNAPFVVFIMLLIIVVTGVLTLMNINNKSLHPINNNSDQRSTQIFTTNLQNSVNTLSQLKDAFNRADMVNPTNSTFAFSTFLSVASNEKVAFDYTVGVVTLFQSVISNTKTNYPFVVVVVPPRINDAKGLTESVVVKRTLSVITDIQQSLRPEELSRMRFVIASYISNPTEGKHAIANNVENRYIDTFNKLHMWKLDEFNFKRIIYFDADVIVLKPQIDTLFQCGHFCAVSDLCIPEFFNGGLMVLEPKEETYRDMTEKIRQPEYKSYDGGEQGFINRYFDFNINSTAWPLRAQALGYKQHQQERSTINLNGNFEELAQKVPSSVYRLPFNFNVQSQLALLSSIGWHKFASTAVDDGSIALHLVFPVKPWTFIGYPMLSPSYMWQTYFRKTALYRIIPWELLLLNFSLCCLAVIIISKQVGKIELPTLLLSNLFGNMIEDHVKHFKDGTESWKSFLFFNFMPPLAVIFSCLVSAYVYLALLLIQQYDPHMIWAMMIVTSGSITAIILGLYTNVLSHATFLHFSKRFFTLKIGQNYNSKKYFFWLVGTLAFGTIGCSSVFIFCMYTIGLFVLQIVYASLILLAFLLLLYLKVLQPISHLTIIRTLKNLTKEGEKNSFFKNKLDV</sequence>
<feature type="compositionally biased region" description="Low complexity" evidence="1">
    <location>
        <begin position="94"/>
        <end position="111"/>
    </location>
</feature>
<dbReference type="Gene3D" id="3.90.550.10">
    <property type="entry name" value="Spore Coat Polysaccharide Biosynthesis Protein SpsA, Chain A"/>
    <property type="match status" value="1"/>
</dbReference>
<evidence type="ECO:0008006" key="5">
    <source>
        <dbReference type="Google" id="ProtNLM"/>
    </source>
</evidence>
<gene>
    <name evidence="3" type="ORF">C9374_014183</name>
</gene>
<dbReference type="RefSeq" id="XP_044553615.1">
    <property type="nucleotide sequence ID" value="XM_044690142.1"/>
</dbReference>
<keyword evidence="2" id="KW-0812">Transmembrane</keyword>
<name>A0AA88H273_NAELO</name>
<dbReference type="Proteomes" id="UP000816034">
    <property type="component" value="Unassembled WGS sequence"/>
</dbReference>
<evidence type="ECO:0000256" key="1">
    <source>
        <dbReference type="SAM" id="MobiDB-lite"/>
    </source>
</evidence>
<feature type="transmembrane region" description="Helical" evidence="2">
    <location>
        <begin position="686"/>
        <end position="709"/>
    </location>
</feature>
<feature type="transmembrane region" description="Helical" evidence="2">
    <location>
        <begin position="234"/>
        <end position="256"/>
    </location>
</feature>
<feature type="region of interest" description="Disordered" evidence="1">
    <location>
        <begin position="135"/>
        <end position="176"/>
    </location>
</feature>
<reference evidence="3 4" key="1">
    <citation type="journal article" date="2018" name="BMC Genomics">
        <title>The genome of Naegleria lovaniensis, the basis for a comparative approach to unravel pathogenicity factors of the human pathogenic amoeba N. fowleri.</title>
        <authorList>
            <person name="Liechti N."/>
            <person name="Schurch N."/>
            <person name="Bruggmann R."/>
            <person name="Wittwer M."/>
        </authorList>
    </citation>
    <scope>NUCLEOTIDE SEQUENCE [LARGE SCALE GENOMIC DNA]</scope>
    <source>
        <strain evidence="3 4">ATCC 30569</strain>
    </source>
</reference>
<dbReference type="InterPro" id="IPR002495">
    <property type="entry name" value="Glyco_trans_8"/>
</dbReference>
<dbReference type="AlphaFoldDB" id="A0AA88H273"/>
<dbReference type="Pfam" id="PF01501">
    <property type="entry name" value="Glyco_transf_8"/>
    <property type="match status" value="1"/>
</dbReference>
<feature type="transmembrane region" description="Helical" evidence="2">
    <location>
        <begin position="721"/>
        <end position="750"/>
    </location>
</feature>
<dbReference type="GO" id="GO:0016757">
    <property type="term" value="F:glycosyltransferase activity"/>
    <property type="evidence" value="ECO:0007669"/>
    <property type="project" value="InterPro"/>
</dbReference>
<protein>
    <recommendedName>
        <fullName evidence="5">Glycosyltransferase</fullName>
    </recommendedName>
</protein>
<dbReference type="SUPFAM" id="SSF53448">
    <property type="entry name" value="Nucleotide-diphospho-sugar transferases"/>
    <property type="match status" value="1"/>
</dbReference>
<accession>A0AA88H273</accession>
<evidence type="ECO:0000313" key="4">
    <source>
        <dbReference type="Proteomes" id="UP000816034"/>
    </source>
</evidence>
<comment type="caution">
    <text evidence="3">The sequence shown here is derived from an EMBL/GenBank/DDBJ whole genome shotgun (WGS) entry which is preliminary data.</text>
</comment>
<dbReference type="EMBL" id="PYSW02000007">
    <property type="protein sequence ID" value="KAG2389623.1"/>
    <property type="molecule type" value="Genomic_DNA"/>
</dbReference>
<keyword evidence="4" id="KW-1185">Reference proteome</keyword>
<dbReference type="InterPro" id="IPR050587">
    <property type="entry name" value="GNT1/Glycosyltrans_8"/>
</dbReference>
<proteinExistence type="predicted"/>
<feature type="transmembrane region" description="Helical" evidence="2">
    <location>
        <begin position="804"/>
        <end position="823"/>
    </location>
</feature>